<protein>
    <submittedName>
        <fullName evidence="2">Uncharacterized protein</fullName>
    </submittedName>
</protein>
<evidence type="ECO:0000313" key="3">
    <source>
        <dbReference type="Proteomes" id="UP001232148"/>
    </source>
</evidence>
<accession>A0AAD9LYR0</accession>
<reference evidence="2" key="1">
    <citation type="submission" date="2021-06" db="EMBL/GenBank/DDBJ databases">
        <title>Comparative genomics, transcriptomics and evolutionary studies reveal genomic signatures of adaptation to plant cell wall in hemibiotrophic fungi.</title>
        <authorList>
            <consortium name="DOE Joint Genome Institute"/>
            <person name="Baroncelli R."/>
            <person name="Diaz J.F."/>
            <person name="Benocci T."/>
            <person name="Peng M."/>
            <person name="Battaglia E."/>
            <person name="Haridas S."/>
            <person name="Andreopoulos W."/>
            <person name="Labutti K."/>
            <person name="Pangilinan J."/>
            <person name="Floch G.L."/>
            <person name="Makela M.R."/>
            <person name="Henrissat B."/>
            <person name="Grigoriev I.V."/>
            <person name="Crouch J.A."/>
            <person name="De Vries R.P."/>
            <person name="Sukno S.A."/>
            <person name="Thon M.R."/>
        </authorList>
    </citation>
    <scope>NUCLEOTIDE SEQUENCE</scope>
    <source>
        <strain evidence="2">MAFF235873</strain>
    </source>
</reference>
<feature type="region of interest" description="Disordered" evidence="1">
    <location>
        <begin position="1"/>
        <end position="84"/>
    </location>
</feature>
<dbReference type="EMBL" id="MU843017">
    <property type="protein sequence ID" value="KAK2022993.1"/>
    <property type="molecule type" value="Genomic_DNA"/>
</dbReference>
<proteinExistence type="predicted"/>
<dbReference type="AlphaFoldDB" id="A0AAD9LYR0"/>
<evidence type="ECO:0000256" key="1">
    <source>
        <dbReference type="SAM" id="MobiDB-lite"/>
    </source>
</evidence>
<feature type="compositionally biased region" description="Basic and acidic residues" evidence="1">
    <location>
        <begin position="48"/>
        <end position="62"/>
    </location>
</feature>
<comment type="caution">
    <text evidence="2">The sequence shown here is derived from an EMBL/GenBank/DDBJ whole genome shotgun (WGS) entry which is preliminary data.</text>
</comment>
<sequence length="117" mass="12623">MPRNRLLQLPQPKATRRLLRYPRASKTQQNGPGWDGMDGWRSSSAPLEARRSDPRGMGDGRWGKAGADPGTVGPGSPGPGGDIIARVGKKTKVGKQVLDRPVIICLLCDTLCLRHDA</sequence>
<dbReference type="Proteomes" id="UP001232148">
    <property type="component" value="Unassembled WGS sequence"/>
</dbReference>
<name>A0AAD9LYR0_9PEZI</name>
<feature type="compositionally biased region" description="Gly residues" evidence="1">
    <location>
        <begin position="72"/>
        <end position="81"/>
    </location>
</feature>
<gene>
    <name evidence="2" type="ORF">LX32DRAFT_170323</name>
</gene>
<evidence type="ECO:0000313" key="2">
    <source>
        <dbReference type="EMBL" id="KAK2022993.1"/>
    </source>
</evidence>
<organism evidence="2 3">
    <name type="scientific">Colletotrichum zoysiae</name>
    <dbReference type="NCBI Taxonomy" id="1216348"/>
    <lineage>
        <taxon>Eukaryota</taxon>
        <taxon>Fungi</taxon>
        <taxon>Dikarya</taxon>
        <taxon>Ascomycota</taxon>
        <taxon>Pezizomycotina</taxon>
        <taxon>Sordariomycetes</taxon>
        <taxon>Hypocreomycetidae</taxon>
        <taxon>Glomerellales</taxon>
        <taxon>Glomerellaceae</taxon>
        <taxon>Colletotrichum</taxon>
        <taxon>Colletotrichum graminicola species complex</taxon>
    </lineage>
</organism>
<keyword evidence="3" id="KW-1185">Reference proteome</keyword>